<accession>A0ABV6YU94</accession>
<protein>
    <recommendedName>
        <fullName evidence="3">Polysaccharide pyruvyl transferase domain-containing protein</fullName>
    </recommendedName>
</protein>
<evidence type="ECO:0000313" key="1">
    <source>
        <dbReference type="EMBL" id="MFC1849777.1"/>
    </source>
</evidence>
<reference evidence="1 2" key="1">
    <citation type="submission" date="2024-09" db="EMBL/GenBank/DDBJ databases">
        <title>Laminarin stimulates single cell rates of sulfate reduction while oxygen inhibits transcriptomic activity in coastal marine sediment.</title>
        <authorList>
            <person name="Lindsay M."/>
            <person name="Orcutt B."/>
            <person name="Emerson D."/>
            <person name="Stepanauskas R."/>
            <person name="D'Angelo T."/>
        </authorList>
    </citation>
    <scope>NUCLEOTIDE SEQUENCE [LARGE SCALE GENOMIC DNA]</scope>
    <source>
        <strain evidence="1">SAG AM-311-K15</strain>
    </source>
</reference>
<dbReference type="EMBL" id="JBHPBY010000059">
    <property type="protein sequence ID" value="MFC1849777.1"/>
    <property type="molecule type" value="Genomic_DNA"/>
</dbReference>
<gene>
    <name evidence="1" type="ORF">ACFL27_06175</name>
</gene>
<evidence type="ECO:0008006" key="3">
    <source>
        <dbReference type="Google" id="ProtNLM"/>
    </source>
</evidence>
<organism evidence="1 2">
    <name type="scientific">candidate division CSSED10-310 bacterium</name>
    <dbReference type="NCBI Taxonomy" id="2855610"/>
    <lineage>
        <taxon>Bacteria</taxon>
        <taxon>Bacteria division CSSED10-310</taxon>
    </lineage>
</organism>
<sequence length="270" mass="30557">MTKKIAIIVLGCASPPYDVMIDTIRTTWAGVKAPGIDIYYLYGNPDDDYSRSVLSRYIVGNVSPVKEDEIKAIGDVLIAGCGDNFRQQEDCILRKRLIAFGYLASVGVYDLIYTVCATSYVDQQRLKQHADHLTTKRMISGVVSLNPCGIPFVSGASMLMSTDVAWQLSADRHEIIEQNRFGFRDDVTIGHWIVTRMSKLSLETFADDVRRQNPMTPAHIFVPYPRTTVDYVMAPAEKHRPVADAFHYHFHSRKPGDMIGFHRRYFSNDL</sequence>
<dbReference type="Proteomes" id="UP001594351">
    <property type="component" value="Unassembled WGS sequence"/>
</dbReference>
<comment type="caution">
    <text evidence="1">The sequence shown here is derived from an EMBL/GenBank/DDBJ whole genome shotgun (WGS) entry which is preliminary data.</text>
</comment>
<name>A0ABV6YU94_UNCC1</name>
<evidence type="ECO:0000313" key="2">
    <source>
        <dbReference type="Proteomes" id="UP001594351"/>
    </source>
</evidence>
<keyword evidence="2" id="KW-1185">Reference proteome</keyword>
<proteinExistence type="predicted"/>